<evidence type="ECO:0000256" key="2">
    <source>
        <dbReference type="SAM" id="SignalP"/>
    </source>
</evidence>
<dbReference type="Proteomes" id="UP000644749">
    <property type="component" value="Unassembled WGS sequence"/>
</dbReference>
<comment type="caution">
    <text evidence="3">The sequence shown here is derived from an EMBL/GenBank/DDBJ whole genome shotgun (WGS) entry which is preliminary data.</text>
</comment>
<feature type="transmembrane region" description="Helical" evidence="1">
    <location>
        <begin position="189"/>
        <end position="208"/>
    </location>
</feature>
<keyword evidence="4" id="KW-1185">Reference proteome</keyword>
<dbReference type="NCBIfam" id="TIGR03370">
    <property type="entry name" value="VPLPA-CTERM"/>
    <property type="match status" value="1"/>
</dbReference>
<gene>
    <name evidence="3" type="ORF">JL111_19120</name>
</gene>
<evidence type="ECO:0000313" key="3">
    <source>
        <dbReference type="EMBL" id="MBL3675586.1"/>
    </source>
</evidence>
<keyword evidence="1" id="KW-0812">Transmembrane</keyword>
<feature type="chain" id="PRO_5047052567" evidence="2">
    <location>
        <begin position="25"/>
        <end position="215"/>
    </location>
</feature>
<dbReference type="EMBL" id="JAESHT010000033">
    <property type="protein sequence ID" value="MBL3675586.1"/>
    <property type="molecule type" value="Genomic_DNA"/>
</dbReference>
<keyword evidence="1" id="KW-1133">Transmembrane helix</keyword>
<evidence type="ECO:0000313" key="4">
    <source>
        <dbReference type="Proteomes" id="UP000644749"/>
    </source>
</evidence>
<name>A0ABS1SA28_9RHOB</name>
<feature type="signal peptide" evidence="2">
    <location>
        <begin position="1"/>
        <end position="24"/>
    </location>
</feature>
<reference evidence="3 4" key="1">
    <citation type="submission" date="2021-01" db="EMBL/GenBank/DDBJ databases">
        <title>011410 draft genome.</title>
        <authorList>
            <person name="Lang L."/>
        </authorList>
    </citation>
    <scope>NUCLEOTIDE SEQUENCE [LARGE SCALE GENOMIC DNA]</scope>
    <source>
        <strain evidence="3 4">KCTC 42845</strain>
    </source>
</reference>
<protein>
    <submittedName>
        <fullName evidence="3">VPLPA-CTERM sorting domain-containing protein</fullName>
    </submittedName>
</protein>
<dbReference type="RefSeq" id="WP_191313030.1">
    <property type="nucleotide sequence ID" value="NZ_BNCL01000038.1"/>
</dbReference>
<keyword evidence="1" id="KW-0472">Membrane</keyword>
<dbReference type="InterPro" id="IPR022472">
    <property type="entry name" value="VPLPA-CTERM"/>
</dbReference>
<sequence length="215" mass="21947">MCKTLRILAAAAAVSFSFAAAAQAATVTYANTDPTPKAQLTIDDAAAPNTLRFSLSTLMGTADYLGLGFNFDGLLTQASLKLVSATRLDGTAITPALQLYGNGKKQVGSCGSGCNFNGSGSASLFDYIIRIGSNGGGNGGNNYVASVVFDITTTAKLSDLSQFAFRAQETSNPGGSIKADLEPQQPAPVPLPASAVLLMAGMGGLASLRRRKKAA</sequence>
<evidence type="ECO:0000256" key="1">
    <source>
        <dbReference type="SAM" id="Phobius"/>
    </source>
</evidence>
<proteinExistence type="predicted"/>
<organism evidence="3 4">
    <name type="scientific">Paracoccus aerius</name>
    <dbReference type="NCBI Taxonomy" id="1915382"/>
    <lineage>
        <taxon>Bacteria</taxon>
        <taxon>Pseudomonadati</taxon>
        <taxon>Pseudomonadota</taxon>
        <taxon>Alphaproteobacteria</taxon>
        <taxon>Rhodobacterales</taxon>
        <taxon>Paracoccaceae</taxon>
        <taxon>Paracoccus</taxon>
    </lineage>
</organism>
<accession>A0ABS1SA28</accession>
<keyword evidence="2" id="KW-0732">Signal</keyword>